<dbReference type="AlphaFoldDB" id="A0A0A3YMR9"/>
<dbReference type="Pfam" id="PF02369">
    <property type="entry name" value="Big_1"/>
    <property type="match status" value="2"/>
</dbReference>
<sequence length="215" mass="21450">MSVQSGSASATQNAHFTATDVVASHLALNVTKDNALADGSETDTVVATLTDSNDRPVSGKKVSWTVPVGVTVKGGDAVSDSSGKITVQLLSTVSGDVKVSGASGGLTAETTAHFTVVPAEVSHVALEITRDEAVADGISTNEVVATLTDTNGNPVSGKKVSWTVPSSVTVKGGDAVSDSNGRVTVQLTSMVGGQKEVSAASNGHVASAVVIFSLG</sequence>
<evidence type="ECO:0000259" key="2">
    <source>
        <dbReference type="PROSITE" id="PS51127"/>
    </source>
</evidence>
<dbReference type="RefSeq" id="WP_034897969.1">
    <property type="nucleotide sequence ID" value="NZ_JRUQ01000066.1"/>
</dbReference>
<dbReference type="Proteomes" id="UP000030351">
    <property type="component" value="Unassembled WGS sequence"/>
</dbReference>
<dbReference type="InterPro" id="IPR013783">
    <property type="entry name" value="Ig-like_fold"/>
</dbReference>
<dbReference type="Gene3D" id="2.60.40.10">
    <property type="entry name" value="Immunoglobulins"/>
    <property type="match status" value="2"/>
</dbReference>
<dbReference type="GO" id="GO:0009279">
    <property type="term" value="C:cell outer membrane"/>
    <property type="evidence" value="ECO:0007669"/>
    <property type="project" value="TreeGrafter"/>
</dbReference>
<dbReference type="InterPro" id="IPR003344">
    <property type="entry name" value="Big_1_dom"/>
</dbReference>
<protein>
    <recommendedName>
        <fullName evidence="2">Big-1 domain-containing protein</fullName>
    </recommendedName>
</protein>
<evidence type="ECO:0000256" key="1">
    <source>
        <dbReference type="ARBA" id="ARBA00010116"/>
    </source>
</evidence>
<organism evidence="3 4">
    <name type="scientific">Erwinia typographi</name>
    <dbReference type="NCBI Taxonomy" id="371042"/>
    <lineage>
        <taxon>Bacteria</taxon>
        <taxon>Pseudomonadati</taxon>
        <taxon>Pseudomonadota</taxon>
        <taxon>Gammaproteobacteria</taxon>
        <taxon>Enterobacterales</taxon>
        <taxon>Erwiniaceae</taxon>
        <taxon>Erwinia</taxon>
    </lineage>
</organism>
<dbReference type="InterPro" id="IPR051715">
    <property type="entry name" value="Intimin-Invasin_domain"/>
</dbReference>
<accession>A0A0A3YMR9</accession>
<dbReference type="EMBL" id="JRUQ01000066">
    <property type="protein sequence ID" value="KGT88087.1"/>
    <property type="molecule type" value="Genomic_DNA"/>
</dbReference>
<dbReference type="SUPFAM" id="SSF49373">
    <property type="entry name" value="Invasin/intimin cell-adhesion fragments"/>
    <property type="match status" value="2"/>
</dbReference>
<dbReference type="PANTHER" id="PTHR39576:SF2">
    <property type="entry name" value="ATTACHING AND EFFACING PROTEIN HOMOLOG-RELATED"/>
    <property type="match status" value="1"/>
</dbReference>
<gene>
    <name evidence="3" type="ORF">NG99_22290</name>
</gene>
<comment type="similarity">
    <text evidence="1">Belongs to the intimin/invasin family.</text>
</comment>
<dbReference type="SMART" id="SM00634">
    <property type="entry name" value="BID_1"/>
    <property type="match status" value="2"/>
</dbReference>
<feature type="domain" description="Big-1" evidence="2">
    <location>
        <begin position="25"/>
        <end position="115"/>
    </location>
</feature>
<dbReference type="PANTHER" id="PTHR39576">
    <property type="entry name" value="ATTACHING AND EFFACING PROTEIN HOMOLOG-RELATED-RELATED"/>
    <property type="match status" value="1"/>
</dbReference>
<dbReference type="STRING" id="371042.NG99_22290"/>
<name>A0A0A3YMR9_9GAMM</name>
<feature type="domain" description="Big-1" evidence="2">
    <location>
        <begin position="123"/>
        <end position="213"/>
    </location>
</feature>
<dbReference type="eggNOG" id="COG4932">
    <property type="taxonomic scope" value="Bacteria"/>
</dbReference>
<comment type="caution">
    <text evidence="3">The sequence shown here is derived from an EMBL/GenBank/DDBJ whole genome shotgun (WGS) entry which is preliminary data.</text>
</comment>
<dbReference type="PROSITE" id="PS51127">
    <property type="entry name" value="BIG1"/>
    <property type="match status" value="2"/>
</dbReference>
<reference evidence="3 4" key="1">
    <citation type="submission" date="2014-10" db="EMBL/GenBank/DDBJ databases">
        <title>Genome sequence of Erwinia typographi M043b.</title>
        <authorList>
            <person name="Chan K.-G."/>
            <person name="Tan W.-S."/>
        </authorList>
    </citation>
    <scope>NUCLEOTIDE SEQUENCE [LARGE SCALE GENOMIC DNA]</scope>
    <source>
        <strain evidence="3 4">M043b</strain>
    </source>
</reference>
<dbReference type="InterPro" id="IPR008964">
    <property type="entry name" value="Invasin/intimin_cell_adhesion"/>
</dbReference>
<evidence type="ECO:0000313" key="3">
    <source>
        <dbReference type="EMBL" id="KGT88087.1"/>
    </source>
</evidence>
<keyword evidence="4" id="KW-1185">Reference proteome</keyword>
<proteinExistence type="inferred from homology"/>
<evidence type="ECO:0000313" key="4">
    <source>
        <dbReference type="Proteomes" id="UP000030351"/>
    </source>
</evidence>